<accession>A0AAD9H1S9</accession>
<sequence length="157" mass="17856">MPCDALNSYAGITRCFSFRQNKGRRTLCDQSLAVVAKCSLREQDITTSYMSVTGHKCSISRLHESQRNKIRLTTVVEQYKISYTKPPRKKKKKDRQTLASRSFALVSHSRVSCSHARNVALRPSESQGGDKPCPRPLSKSRELLTNSCTRFFRLQLT</sequence>
<evidence type="ECO:0000313" key="1">
    <source>
        <dbReference type="EMBL" id="KAK2020500.1"/>
    </source>
</evidence>
<protein>
    <submittedName>
        <fullName evidence="1">Uncharacterized protein</fullName>
    </submittedName>
</protein>
<organism evidence="1 2">
    <name type="scientific">Colletotrichum zoysiae</name>
    <dbReference type="NCBI Taxonomy" id="1216348"/>
    <lineage>
        <taxon>Eukaryota</taxon>
        <taxon>Fungi</taxon>
        <taxon>Dikarya</taxon>
        <taxon>Ascomycota</taxon>
        <taxon>Pezizomycotina</taxon>
        <taxon>Sordariomycetes</taxon>
        <taxon>Hypocreomycetidae</taxon>
        <taxon>Glomerellales</taxon>
        <taxon>Glomerellaceae</taxon>
        <taxon>Colletotrichum</taxon>
        <taxon>Colletotrichum graminicola species complex</taxon>
    </lineage>
</organism>
<reference evidence="1" key="1">
    <citation type="submission" date="2021-06" db="EMBL/GenBank/DDBJ databases">
        <title>Comparative genomics, transcriptomics and evolutionary studies reveal genomic signatures of adaptation to plant cell wall in hemibiotrophic fungi.</title>
        <authorList>
            <consortium name="DOE Joint Genome Institute"/>
            <person name="Baroncelli R."/>
            <person name="Diaz J.F."/>
            <person name="Benocci T."/>
            <person name="Peng M."/>
            <person name="Battaglia E."/>
            <person name="Haridas S."/>
            <person name="Andreopoulos W."/>
            <person name="Labutti K."/>
            <person name="Pangilinan J."/>
            <person name="Floch G.L."/>
            <person name="Makela M.R."/>
            <person name="Henrissat B."/>
            <person name="Grigoriev I.V."/>
            <person name="Crouch J.A."/>
            <person name="De Vries R.P."/>
            <person name="Sukno S.A."/>
            <person name="Thon M.R."/>
        </authorList>
    </citation>
    <scope>NUCLEOTIDE SEQUENCE</scope>
    <source>
        <strain evidence="1">MAFF235873</strain>
    </source>
</reference>
<gene>
    <name evidence="1" type="ORF">LX32DRAFT_318942</name>
</gene>
<dbReference type="AlphaFoldDB" id="A0AAD9H1S9"/>
<name>A0AAD9H1S9_9PEZI</name>
<keyword evidence="2" id="KW-1185">Reference proteome</keyword>
<proteinExistence type="predicted"/>
<evidence type="ECO:0000313" key="2">
    <source>
        <dbReference type="Proteomes" id="UP001232148"/>
    </source>
</evidence>
<dbReference type="Proteomes" id="UP001232148">
    <property type="component" value="Unassembled WGS sequence"/>
</dbReference>
<comment type="caution">
    <text evidence="1">The sequence shown here is derived from an EMBL/GenBank/DDBJ whole genome shotgun (WGS) entry which is preliminary data.</text>
</comment>
<dbReference type="EMBL" id="MU843231">
    <property type="protein sequence ID" value="KAK2020500.1"/>
    <property type="molecule type" value="Genomic_DNA"/>
</dbReference>